<keyword evidence="5" id="KW-1185">Reference proteome</keyword>
<feature type="compositionally biased region" description="Polar residues" evidence="2">
    <location>
        <begin position="150"/>
        <end position="171"/>
    </location>
</feature>
<reference evidence="4 5" key="1">
    <citation type="submission" date="2016-06" db="EMBL/GenBank/DDBJ databases">
        <title>Living apart together: crosstalk between the core and supernumerary genomes in a fungal plant pathogen.</title>
        <authorList>
            <person name="Vanheule A."/>
            <person name="Audenaert K."/>
            <person name="Warris S."/>
            <person name="Van De Geest H."/>
            <person name="Schijlen E."/>
            <person name="Hofte M."/>
            <person name="De Saeger S."/>
            <person name="Haesaert G."/>
            <person name="Waalwijk C."/>
            <person name="Van Der Lee T."/>
        </authorList>
    </citation>
    <scope>NUCLEOTIDE SEQUENCE [LARGE SCALE GENOMIC DNA]</scope>
    <source>
        <strain evidence="4 5">2516</strain>
    </source>
</reference>
<evidence type="ECO:0000256" key="3">
    <source>
        <dbReference type="SAM" id="SignalP"/>
    </source>
</evidence>
<keyword evidence="1" id="KW-0175">Coiled coil</keyword>
<comment type="caution">
    <text evidence="4">The sequence shown here is derived from an EMBL/GenBank/DDBJ whole genome shotgun (WGS) entry which is preliminary data.</text>
</comment>
<dbReference type="EMBL" id="LYXU01000002">
    <property type="protein sequence ID" value="OBS23347.1"/>
    <property type="molecule type" value="Genomic_DNA"/>
</dbReference>
<gene>
    <name evidence="4" type="ORF">FPOA_03896</name>
</gene>
<name>A0A1B8AS85_FUSPO</name>
<accession>A0A1B8AS85</accession>
<keyword evidence="3" id="KW-0732">Signal</keyword>
<feature type="region of interest" description="Disordered" evidence="2">
    <location>
        <begin position="150"/>
        <end position="173"/>
    </location>
</feature>
<feature type="signal peptide" evidence="3">
    <location>
        <begin position="1"/>
        <end position="18"/>
    </location>
</feature>
<organism evidence="4 5">
    <name type="scientific">Fusarium poae</name>
    <dbReference type="NCBI Taxonomy" id="36050"/>
    <lineage>
        <taxon>Eukaryota</taxon>
        <taxon>Fungi</taxon>
        <taxon>Dikarya</taxon>
        <taxon>Ascomycota</taxon>
        <taxon>Pezizomycotina</taxon>
        <taxon>Sordariomycetes</taxon>
        <taxon>Hypocreomycetidae</taxon>
        <taxon>Hypocreales</taxon>
        <taxon>Nectriaceae</taxon>
        <taxon>Fusarium</taxon>
    </lineage>
</organism>
<protein>
    <submittedName>
        <fullName evidence="4">Uncharacterized protein</fullName>
    </submittedName>
</protein>
<evidence type="ECO:0000256" key="1">
    <source>
        <dbReference type="SAM" id="Coils"/>
    </source>
</evidence>
<dbReference type="AlphaFoldDB" id="A0A1B8AS85"/>
<evidence type="ECO:0000313" key="5">
    <source>
        <dbReference type="Proteomes" id="UP000091967"/>
    </source>
</evidence>
<proteinExistence type="predicted"/>
<dbReference type="Proteomes" id="UP000091967">
    <property type="component" value="Unassembled WGS sequence"/>
</dbReference>
<feature type="chain" id="PRO_5008603224" evidence="3">
    <location>
        <begin position="19"/>
        <end position="399"/>
    </location>
</feature>
<evidence type="ECO:0000256" key="2">
    <source>
        <dbReference type="SAM" id="MobiDB-lite"/>
    </source>
</evidence>
<feature type="coiled-coil region" evidence="1">
    <location>
        <begin position="338"/>
        <end position="365"/>
    </location>
</feature>
<feature type="region of interest" description="Disordered" evidence="2">
    <location>
        <begin position="105"/>
        <end position="127"/>
    </location>
</feature>
<sequence>MHLLALALVGLVIGGVWGHTVEVLTEPCPTLSINQDRANYDPPEPTYPESSIIAVEGPTTVEVTVLSTVIESEQATPCDTTESALPTVPYESVPESVYYHPPIESDDVTTSPVDPVTPCDTTQTSSPTVLYEPVTEPVYHAPSIFITETTSPSQHVQTIPTESQTPCTESSADAPIHYSEPEPVPIQSTTQIYKALEPSKNDVPHYHPPVSIPLSEPVHPPVDKPTVIFHTQPAPSSFKTFTSIVPTPTPTELVVELDLRDATLGLYATFIEIDGRRAIRLAPPPNCTASFTIEVDEEADFPLGSFVTFEASITVGDICPNTKRRAKIFERADRNDKIQVIKDNKKLVNKEIKKTNDKIEKLKSNKSMVGAGRAAYEILQNGGSNSLSTTFNDASIRSS</sequence>
<evidence type="ECO:0000313" key="4">
    <source>
        <dbReference type="EMBL" id="OBS23347.1"/>
    </source>
</evidence>
<dbReference type="OrthoDB" id="5106806at2759"/>